<evidence type="ECO:0000256" key="2">
    <source>
        <dbReference type="ARBA" id="ARBA00022670"/>
    </source>
</evidence>
<dbReference type="InterPro" id="IPR023430">
    <property type="entry name" value="Pept_HybD-like_dom_sf"/>
</dbReference>
<dbReference type="CDD" id="cd00518">
    <property type="entry name" value="H2MP"/>
    <property type="match status" value="1"/>
</dbReference>
<organism evidence="5 6">
    <name type="scientific">Dactylosporangium roseum</name>
    <dbReference type="NCBI Taxonomy" id="47989"/>
    <lineage>
        <taxon>Bacteria</taxon>
        <taxon>Bacillati</taxon>
        <taxon>Actinomycetota</taxon>
        <taxon>Actinomycetes</taxon>
        <taxon>Micromonosporales</taxon>
        <taxon>Micromonosporaceae</taxon>
        <taxon>Dactylosporangium</taxon>
    </lineage>
</organism>
<comment type="similarity">
    <text evidence="1">Belongs to the peptidase A31 family.</text>
</comment>
<dbReference type="GO" id="GO:0006508">
    <property type="term" value="P:proteolysis"/>
    <property type="evidence" value="ECO:0007669"/>
    <property type="project" value="UniProtKB-KW"/>
</dbReference>
<dbReference type="PANTHER" id="PTHR30302">
    <property type="entry name" value="HYDROGENASE 1 MATURATION PROTEASE"/>
    <property type="match status" value="1"/>
</dbReference>
<dbReference type="InterPro" id="IPR000671">
    <property type="entry name" value="Peptidase_A31"/>
</dbReference>
<evidence type="ECO:0000256" key="4">
    <source>
        <dbReference type="ARBA" id="ARBA00022801"/>
    </source>
</evidence>
<name>A0ABY5ZET5_9ACTN</name>
<dbReference type="PANTHER" id="PTHR30302:SF1">
    <property type="entry name" value="HYDROGENASE 2 MATURATION PROTEASE"/>
    <property type="match status" value="1"/>
</dbReference>
<proteinExistence type="inferred from homology"/>
<protein>
    <submittedName>
        <fullName evidence="5">Hydrogenase maturation protease</fullName>
    </submittedName>
</protein>
<keyword evidence="4" id="KW-0378">Hydrolase</keyword>
<evidence type="ECO:0000256" key="3">
    <source>
        <dbReference type="ARBA" id="ARBA00022750"/>
    </source>
</evidence>
<dbReference type="EMBL" id="CP073721">
    <property type="protein sequence ID" value="UWZ40096.1"/>
    <property type="molecule type" value="Genomic_DNA"/>
</dbReference>
<reference evidence="5" key="1">
    <citation type="submission" date="2021-04" db="EMBL/GenBank/DDBJ databases">
        <title>Biosynthetic gene clusters of Dactylosporangioum roseum.</title>
        <authorList>
            <person name="Hartkoorn R.C."/>
            <person name="Beaudoing E."/>
            <person name="Hot D."/>
            <person name="Moureu S."/>
        </authorList>
    </citation>
    <scope>NUCLEOTIDE SEQUENCE</scope>
    <source>
        <strain evidence="5">NRRL B-16295</strain>
    </source>
</reference>
<keyword evidence="2 5" id="KW-0645">Protease</keyword>
<dbReference type="RefSeq" id="WP_260729543.1">
    <property type="nucleotide sequence ID" value="NZ_BAAABS010000029.1"/>
</dbReference>
<dbReference type="Gene3D" id="3.40.50.1450">
    <property type="entry name" value="HybD-like"/>
    <property type="match status" value="1"/>
</dbReference>
<gene>
    <name evidence="5" type="ORF">Drose_18975</name>
</gene>
<dbReference type="NCBIfam" id="TIGR00072">
    <property type="entry name" value="hydrog_prot"/>
    <property type="match status" value="1"/>
</dbReference>
<evidence type="ECO:0000256" key="1">
    <source>
        <dbReference type="ARBA" id="ARBA00006814"/>
    </source>
</evidence>
<dbReference type="SUPFAM" id="SSF53163">
    <property type="entry name" value="HybD-like"/>
    <property type="match status" value="1"/>
</dbReference>
<evidence type="ECO:0000313" key="6">
    <source>
        <dbReference type="Proteomes" id="UP001058271"/>
    </source>
</evidence>
<evidence type="ECO:0000313" key="5">
    <source>
        <dbReference type="EMBL" id="UWZ40096.1"/>
    </source>
</evidence>
<dbReference type="GO" id="GO:0008233">
    <property type="term" value="F:peptidase activity"/>
    <property type="evidence" value="ECO:0007669"/>
    <property type="project" value="UniProtKB-KW"/>
</dbReference>
<keyword evidence="3" id="KW-0064">Aspartyl protease</keyword>
<accession>A0ABY5ZET5</accession>
<dbReference type="Proteomes" id="UP001058271">
    <property type="component" value="Chromosome"/>
</dbReference>
<dbReference type="Pfam" id="PF01750">
    <property type="entry name" value="HycI"/>
    <property type="match status" value="1"/>
</dbReference>
<sequence length="161" mass="16574">MNPPVVVIGIGNPYRRDDGVGPAVIQRLRGAGLTGATLAESDGDVGTLITLWERRRLAVVVDAVYGHHGRPGRVHRHVMAGRPGGPARGTSSHTVDLGEAVALARELGRLPGRMVVLGVEVADVGYGLGLTPAVATAVERVVEQVVETVAAEVRSIAGAGA</sequence>
<keyword evidence="6" id="KW-1185">Reference proteome</keyword>